<accession>A0AA87URS2</accession>
<dbReference type="Proteomes" id="UP000321749">
    <property type="component" value="Unassembled WGS sequence"/>
</dbReference>
<comment type="caution">
    <text evidence="1">The sequence shown here is derived from an EMBL/GenBank/DDBJ whole genome shotgun (WGS) entry which is preliminary data.</text>
</comment>
<name>A0AA87URS2_9MICO</name>
<gene>
    <name evidence="1" type="ORF">ABA31_14790</name>
</gene>
<dbReference type="AlphaFoldDB" id="A0AA87URS2"/>
<sequence>MLRRLEAHALIARVSRRIGGPSHGSSQTIWQLAAGGERYLRARRGDPARRRYVTPTIGFLEHTLDVARYAAALGEAAMDRGFDLLELGTEPANWRSFQTAAGGQTLKPDLSVVTADSDHETHCFIEIDRGTEHMPAILRKCRLYESYWQSGTEQAIHGLFPSVIWVTPDQTRARRIREAIASDRQLNSQLFHAATAESSLSVVAPYVTPSPKGGTP</sequence>
<dbReference type="Pfam" id="PF13814">
    <property type="entry name" value="Replic_Relax"/>
    <property type="match status" value="1"/>
</dbReference>
<protein>
    <recommendedName>
        <fullName evidence="3">Replication-relaxation</fullName>
    </recommendedName>
</protein>
<dbReference type="EMBL" id="BJUU01000007">
    <property type="protein sequence ID" value="GEK80128.1"/>
    <property type="molecule type" value="Genomic_DNA"/>
</dbReference>
<reference evidence="1 2" key="1">
    <citation type="submission" date="2019-07" db="EMBL/GenBank/DDBJ databases">
        <title>Whole genome shotgun sequence of Agrococcus baldri NBRC 103055.</title>
        <authorList>
            <person name="Hosoyama A."/>
            <person name="Uohara A."/>
            <person name="Ohji S."/>
            <person name="Ichikawa N."/>
        </authorList>
    </citation>
    <scope>NUCLEOTIDE SEQUENCE [LARGE SCALE GENOMIC DNA]</scope>
    <source>
        <strain evidence="1 2">NBRC 103055</strain>
    </source>
</reference>
<evidence type="ECO:0008006" key="3">
    <source>
        <dbReference type="Google" id="ProtNLM"/>
    </source>
</evidence>
<organism evidence="1 2">
    <name type="scientific">Agrococcus baldri</name>
    <dbReference type="NCBI Taxonomy" id="153730"/>
    <lineage>
        <taxon>Bacteria</taxon>
        <taxon>Bacillati</taxon>
        <taxon>Actinomycetota</taxon>
        <taxon>Actinomycetes</taxon>
        <taxon>Micrococcales</taxon>
        <taxon>Microbacteriaceae</taxon>
        <taxon>Agrococcus</taxon>
    </lineage>
</organism>
<proteinExistence type="predicted"/>
<dbReference type="InterPro" id="IPR025855">
    <property type="entry name" value="Replic_Relax"/>
</dbReference>
<keyword evidence="2" id="KW-1185">Reference proteome</keyword>
<evidence type="ECO:0000313" key="1">
    <source>
        <dbReference type="EMBL" id="GEK80128.1"/>
    </source>
</evidence>
<evidence type="ECO:0000313" key="2">
    <source>
        <dbReference type="Proteomes" id="UP000321749"/>
    </source>
</evidence>